<keyword evidence="2" id="KW-0680">Restriction system</keyword>
<comment type="similarity">
    <text evidence="1">Belongs to the type-I restriction system S methylase family.</text>
</comment>
<evidence type="ECO:0000256" key="1">
    <source>
        <dbReference type="ARBA" id="ARBA00010923"/>
    </source>
</evidence>
<dbReference type="KEGG" id="ruv:EC9_29490"/>
<dbReference type="Gene3D" id="1.10.287.1120">
    <property type="entry name" value="Bipartite methylase S protein"/>
    <property type="match status" value="1"/>
</dbReference>
<feature type="domain" description="Type I restriction modification DNA specificity" evidence="4">
    <location>
        <begin position="308"/>
        <end position="406"/>
    </location>
</feature>
<sequence length="454" mass="51379">MSFPAYDEYEDSGVEWLGEVPEHWDIDRFKRSTVSCRNGIWGSEAKGDENDIPCVRVADFDREQLSVCDDIPTVRNVTESERSERTLSNGNLLLEKSGGGDLQPVGFVVLYNHDEPAVCSNFVAKMELAEGMVPSYWRYCHAAAYSVRLNYRSIKQTSGIQNLDQSQYLDERAPFPPEDEQKAISSFLDVETSKIDGLVSEQRRLTQLLAEKRQAVISHAVTKGLNPNAPLKPSGIQWLGDVPQHWEVSRLKHATSRIVDCPHDTPTYNDDGDFLAIRTSDLDDGKLFPEIMKRVDEYEYHHRIRREPVLQNDIVYSREGGRWGHAALVTANDRFCLGQRMMQFRANAKFDARFLMWHLNSKNVYRQGDVDTVGAASPHVNVGTICNYRITKPPTSEQQEISDYLGERLGEFDSLEAEAERAIELLQERRTALISAAVTGKIDVRGFASEEAMA</sequence>
<protein>
    <submittedName>
        <fullName evidence="5">EcoKI restriction-modification system protein HsdS</fullName>
    </submittedName>
</protein>
<dbReference type="Gene3D" id="3.90.220.20">
    <property type="entry name" value="DNA methylase specificity domains"/>
    <property type="match status" value="2"/>
</dbReference>
<dbReference type="GO" id="GO:0009307">
    <property type="term" value="P:DNA restriction-modification system"/>
    <property type="evidence" value="ECO:0007669"/>
    <property type="project" value="UniProtKB-KW"/>
</dbReference>
<keyword evidence="6" id="KW-1185">Reference proteome</keyword>
<reference evidence="5 6" key="1">
    <citation type="submission" date="2019-02" db="EMBL/GenBank/DDBJ databases">
        <title>Deep-cultivation of Planctomycetes and their phenomic and genomic characterization uncovers novel biology.</title>
        <authorList>
            <person name="Wiegand S."/>
            <person name="Jogler M."/>
            <person name="Boedeker C."/>
            <person name="Pinto D."/>
            <person name="Vollmers J."/>
            <person name="Rivas-Marin E."/>
            <person name="Kohn T."/>
            <person name="Peeters S.H."/>
            <person name="Heuer A."/>
            <person name="Rast P."/>
            <person name="Oberbeckmann S."/>
            <person name="Bunk B."/>
            <person name="Jeske O."/>
            <person name="Meyerdierks A."/>
            <person name="Storesund J.E."/>
            <person name="Kallscheuer N."/>
            <person name="Luecker S."/>
            <person name="Lage O.M."/>
            <person name="Pohl T."/>
            <person name="Merkel B.J."/>
            <person name="Hornburger P."/>
            <person name="Mueller R.-W."/>
            <person name="Bruemmer F."/>
            <person name="Labrenz M."/>
            <person name="Spormann A.M."/>
            <person name="Op den Camp H."/>
            <person name="Overmann J."/>
            <person name="Amann R."/>
            <person name="Jetten M.S.M."/>
            <person name="Mascher T."/>
            <person name="Medema M.H."/>
            <person name="Devos D.P."/>
            <person name="Kaster A.-K."/>
            <person name="Ovreas L."/>
            <person name="Rohde M."/>
            <person name="Galperin M.Y."/>
            <person name="Jogler C."/>
        </authorList>
    </citation>
    <scope>NUCLEOTIDE SEQUENCE [LARGE SCALE GENOMIC DNA]</scope>
    <source>
        <strain evidence="5 6">EC9</strain>
    </source>
</reference>
<dbReference type="PANTHER" id="PTHR30408">
    <property type="entry name" value="TYPE-1 RESTRICTION ENZYME ECOKI SPECIFICITY PROTEIN"/>
    <property type="match status" value="1"/>
</dbReference>
<accession>A0A517M1K1</accession>
<evidence type="ECO:0000256" key="2">
    <source>
        <dbReference type="ARBA" id="ARBA00022747"/>
    </source>
</evidence>
<dbReference type="EMBL" id="CP036261">
    <property type="protein sequence ID" value="QDS88755.1"/>
    <property type="molecule type" value="Genomic_DNA"/>
</dbReference>
<keyword evidence="3" id="KW-0238">DNA-binding</keyword>
<dbReference type="SUPFAM" id="SSF116734">
    <property type="entry name" value="DNA methylase specificity domain"/>
    <property type="match status" value="2"/>
</dbReference>
<name>A0A517M1K1_9BACT</name>
<dbReference type="GO" id="GO:0003677">
    <property type="term" value="F:DNA binding"/>
    <property type="evidence" value="ECO:0007669"/>
    <property type="project" value="UniProtKB-KW"/>
</dbReference>
<gene>
    <name evidence="5" type="ORF">EC9_29490</name>
</gene>
<dbReference type="InterPro" id="IPR044946">
    <property type="entry name" value="Restrct_endonuc_typeI_TRD_sf"/>
</dbReference>
<proteinExistence type="inferred from homology"/>
<dbReference type="InterPro" id="IPR052021">
    <property type="entry name" value="Type-I_RS_S_subunit"/>
</dbReference>
<dbReference type="InterPro" id="IPR000055">
    <property type="entry name" value="Restrct_endonuc_typeI_TRD"/>
</dbReference>
<dbReference type="Proteomes" id="UP000319557">
    <property type="component" value="Chromosome"/>
</dbReference>
<dbReference type="Pfam" id="PF01420">
    <property type="entry name" value="Methylase_S"/>
    <property type="match status" value="1"/>
</dbReference>
<dbReference type="REBASE" id="355228">
    <property type="entry name" value="S.PbaEC9ORF29480P"/>
</dbReference>
<evidence type="ECO:0000313" key="5">
    <source>
        <dbReference type="EMBL" id="QDS88755.1"/>
    </source>
</evidence>
<evidence type="ECO:0000313" key="6">
    <source>
        <dbReference type="Proteomes" id="UP000319557"/>
    </source>
</evidence>
<dbReference type="OrthoDB" id="9795776at2"/>
<evidence type="ECO:0000256" key="3">
    <source>
        <dbReference type="ARBA" id="ARBA00023125"/>
    </source>
</evidence>
<dbReference type="PANTHER" id="PTHR30408:SF12">
    <property type="entry name" value="TYPE I RESTRICTION ENZYME MJAVIII SPECIFICITY SUBUNIT"/>
    <property type="match status" value="1"/>
</dbReference>
<organism evidence="5 6">
    <name type="scientific">Rosistilla ulvae</name>
    <dbReference type="NCBI Taxonomy" id="1930277"/>
    <lineage>
        <taxon>Bacteria</taxon>
        <taxon>Pseudomonadati</taxon>
        <taxon>Planctomycetota</taxon>
        <taxon>Planctomycetia</taxon>
        <taxon>Pirellulales</taxon>
        <taxon>Pirellulaceae</taxon>
        <taxon>Rosistilla</taxon>
    </lineage>
</organism>
<dbReference type="AlphaFoldDB" id="A0A517M1K1"/>
<evidence type="ECO:0000259" key="4">
    <source>
        <dbReference type="Pfam" id="PF01420"/>
    </source>
</evidence>